<feature type="compositionally biased region" description="Polar residues" evidence="1">
    <location>
        <begin position="270"/>
        <end position="287"/>
    </location>
</feature>
<evidence type="ECO:0000256" key="1">
    <source>
        <dbReference type="SAM" id="MobiDB-lite"/>
    </source>
</evidence>
<organism evidence="2 3">
    <name type="scientific">Penicillium ucsense</name>
    <dbReference type="NCBI Taxonomy" id="2839758"/>
    <lineage>
        <taxon>Eukaryota</taxon>
        <taxon>Fungi</taxon>
        <taxon>Dikarya</taxon>
        <taxon>Ascomycota</taxon>
        <taxon>Pezizomycotina</taxon>
        <taxon>Eurotiomycetes</taxon>
        <taxon>Eurotiomycetidae</taxon>
        <taxon>Eurotiales</taxon>
        <taxon>Aspergillaceae</taxon>
        <taxon>Penicillium</taxon>
    </lineage>
</organism>
<proteinExistence type="predicted"/>
<feature type="region of interest" description="Disordered" evidence="1">
    <location>
        <begin position="238"/>
        <end position="335"/>
    </location>
</feature>
<sequence length="335" mass="36704">MSGIKDTCQKALDDSDKNVYPKTLTGNLLHIFSRKERAKRKRQSHEPEHLGLLPVSAHPGPRSTHPRPLSSFAPAPTSHQQSRRGHGGFLYELGLGVGDGVGVRAGQGGSGGYPASSQARQASFSSSNSTGASAASQQYYYARERRSGPHQQEYHHQHPYHHNEHHHAMPPPQQLYPPSRASVDLSGGYPALPTYDPSKYPPIQPSFTDSTVDPFAWHHHLPGQSSRLSEVHYHDARPSSMYFQPPRAPNLSAAPPLPQFQPPSQPQSRAVRNQPTVASSHHPNIGSTEHHRSSRPGDGRERSFSEPMPAAAVAGQSARGPRRPKPVLSRLITNF</sequence>
<reference evidence="2" key="1">
    <citation type="journal article" date="2020" name="Front. Microbiol.">
        <title>Gene regulatory networks of Penicillium echinulatum 2HH and Penicillium oxalicum 114-2 inferred by a computational biology approach.</title>
        <authorList>
            <person name="Lenz A.R."/>
            <person name="Galan-Vasquez E."/>
            <person name="Balbinot E."/>
            <person name="De Abreu F.P."/>
            <person name="De Oliveira N.S."/>
            <person name="Da Rosa L.O."/>
            <person name="De Avila E Silva S."/>
            <person name="Camassola M."/>
            <person name="Dillon A.J.P."/>
            <person name="Perez-Rueda E."/>
        </authorList>
    </citation>
    <scope>NUCLEOTIDE SEQUENCE</scope>
    <source>
        <strain evidence="2">S1M29</strain>
    </source>
</reference>
<dbReference type="OrthoDB" id="4509022at2759"/>
<accession>A0A8J8W4Q4</accession>
<feature type="compositionally biased region" description="Basic and acidic residues" evidence="1">
    <location>
        <begin position="288"/>
        <end position="304"/>
    </location>
</feature>
<comment type="caution">
    <text evidence="2">The sequence shown here is derived from an EMBL/GenBank/DDBJ whole genome shotgun (WGS) entry which is preliminary data.</text>
</comment>
<evidence type="ECO:0000313" key="3">
    <source>
        <dbReference type="Proteomes" id="UP000631181"/>
    </source>
</evidence>
<feature type="region of interest" description="Disordered" evidence="1">
    <location>
        <begin position="33"/>
        <end position="86"/>
    </location>
</feature>
<name>A0A8J8W4Q4_9EURO</name>
<feature type="region of interest" description="Disordered" evidence="1">
    <location>
        <begin position="108"/>
        <end position="207"/>
    </location>
</feature>
<feature type="compositionally biased region" description="Basic and acidic residues" evidence="1">
    <location>
        <begin position="142"/>
        <end position="156"/>
    </location>
</feature>
<feature type="compositionally biased region" description="Low complexity" evidence="1">
    <location>
        <begin position="115"/>
        <end position="141"/>
    </location>
</feature>
<protein>
    <submittedName>
        <fullName evidence="2">Uncharacterized protein</fullName>
    </submittedName>
</protein>
<dbReference type="AlphaFoldDB" id="A0A8J8W4Q4"/>
<feature type="compositionally biased region" description="Pro residues" evidence="1">
    <location>
        <begin position="255"/>
        <end position="265"/>
    </location>
</feature>
<keyword evidence="3" id="KW-1185">Reference proteome</keyword>
<dbReference type="Proteomes" id="UP000631181">
    <property type="component" value="Unassembled WGS sequence"/>
</dbReference>
<gene>
    <name evidence="2" type="ORF">PECM_006531</name>
</gene>
<evidence type="ECO:0000313" key="2">
    <source>
        <dbReference type="EMBL" id="KAF7715762.1"/>
    </source>
</evidence>
<feature type="region of interest" description="Disordered" evidence="1">
    <location>
        <begin position="1"/>
        <end position="20"/>
    </location>
</feature>
<dbReference type="EMBL" id="WIWV01000052">
    <property type="protein sequence ID" value="KAF7715762.1"/>
    <property type="molecule type" value="Genomic_DNA"/>
</dbReference>
<feature type="compositionally biased region" description="Basic and acidic residues" evidence="1">
    <location>
        <begin position="7"/>
        <end position="19"/>
    </location>
</feature>